<dbReference type="EMBL" id="JAJOMB010000004">
    <property type="protein sequence ID" value="MCD5311303.1"/>
    <property type="molecule type" value="Genomic_DNA"/>
</dbReference>
<dbReference type="GO" id="GO:0030288">
    <property type="term" value="C:outer membrane-bounded periplasmic space"/>
    <property type="evidence" value="ECO:0007669"/>
    <property type="project" value="InterPro"/>
</dbReference>
<dbReference type="Pfam" id="PF01569">
    <property type="entry name" value="PAP2"/>
    <property type="match status" value="1"/>
</dbReference>
<reference evidence="2" key="1">
    <citation type="submission" date="2021-11" db="EMBL/GenBank/DDBJ databases">
        <title>Streptomyces corallinus and Kineosporia corallina sp. nov., two new coral-derived marine actinobacteria.</title>
        <authorList>
            <person name="Buangrab K."/>
            <person name="Sutthacheep M."/>
            <person name="Yeemin T."/>
            <person name="Harunari E."/>
            <person name="Igarashi Y."/>
            <person name="Sripreechasak P."/>
            <person name="Kanchanasin P."/>
            <person name="Tanasupawat S."/>
            <person name="Phongsopitanun W."/>
        </authorList>
    </citation>
    <scope>NUCLEOTIDE SEQUENCE</scope>
    <source>
        <strain evidence="2">JCM 31032</strain>
    </source>
</reference>
<evidence type="ECO:0000259" key="1">
    <source>
        <dbReference type="SMART" id="SM00014"/>
    </source>
</evidence>
<evidence type="ECO:0000313" key="2">
    <source>
        <dbReference type="EMBL" id="MCD5311303.1"/>
    </source>
</evidence>
<organism evidence="2 3">
    <name type="scientific">Kineosporia babensis</name>
    <dbReference type="NCBI Taxonomy" id="499548"/>
    <lineage>
        <taxon>Bacteria</taxon>
        <taxon>Bacillati</taxon>
        <taxon>Actinomycetota</taxon>
        <taxon>Actinomycetes</taxon>
        <taxon>Kineosporiales</taxon>
        <taxon>Kineosporiaceae</taxon>
        <taxon>Kineosporia</taxon>
    </lineage>
</organism>
<dbReference type="InterPro" id="IPR001011">
    <property type="entry name" value="Acid_Pase_classA_bac"/>
</dbReference>
<dbReference type="SUPFAM" id="SSF48317">
    <property type="entry name" value="Acid phosphatase/Vanadium-dependent haloperoxidase"/>
    <property type="match status" value="1"/>
</dbReference>
<comment type="caution">
    <text evidence="2">The sequence shown here is derived from an EMBL/GenBank/DDBJ whole genome shotgun (WGS) entry which is preliminary data.</text>
</comment>
<dbReference type="PRINTS" id="PR00483">
    <property type="entry name" value="BACPHPHTASE"/>
</dbReference>
<evidence type="ECO:0000313" key="3">
    <source>
        <dbReference type="Proteomes" id="UP001138997"/>
    </source>
</evidence>
<sequence>MLITGSRVHLQKSRRSRVWRGGVGVLTAATLTLATPAGAEAAPAVEPDLGPALAGFSELWTASGKGDLHGRAKNQKVLARNDRLAVWINRNATEAQQFRALQDAMYQNSTATSYDQSLTLSTGLGSVLGPLYRKGRTSGALPLTSALINSSDGTSGAHLNVNPLKTRFSYPRPYLPSNSDTAAVPGFAEECDPSKVSGSSLRWLRLKQPYATAKGNLRIKRVTDRNDTTHQFAPNDVYLSAGYGSAGLCTGGSFPSGHGTTAYQAGLTLATLLPELAPEILARTSEAGNNRLVLGVHYPLDVMGGRIAAQASLAAQWSDKEYRTKVLEPARRELVRYLKQSCKSTLAKCIARQKSYRSNPYGGKKMPGGTAQLVTGRKSALKVYRERLTYGFPREGKKKFKASVPAGAANLLLTTFPTLTKTQRTSVLAQTQIPSGYPLDRSGHKGKSWQRLDLAAAMSATVKVSKKTGKVKVVSTGGPARVRKG</sequence>
<accession>A0A9X1NBX6</accession>
<keyword evidence="3" id="KW-1185">Reference proteome</keyword>
<dbReference type="InterPro" id="IPR036938">
    <property type="entry name" value="PAP2/HPO_sf"/>
</dbReference>
<dbReference type="AlphaFoldDB" id="A0A9X1NBX6"/>
<feature type="domain" description="Phosphatidic acid phosphatase type 2/haloperoxidase" evidence="1">
    <location>
        <begin position="204"/>
        <end position="317"/>
    </location>
</feature>
<name>A0A9X1NBX6_9ACTN</name>
<dbReference type="Gene3D" id="1.20.144.10">
    <property type="entry name" value="Phosphatidic acid phosphatase type 2/haloperoxidase"/>
    <property type="match status" value="1"/>
</dbReference>
<gene>
    <name evidence="2" type="ORF">LR394_10365</name>
</gene>
<proteinExistence type="predicted"/>
<dbReference type="GO" id="GO:0003993">
    <property type="term" value="F:acid phosphatase activity"/>
    <property type="evidence" value="ECO:0007669"/>
    <property type="project" value="InterPro"/>
</dbReference>
<dbReference type="SMART" id="SM00014">
    <property type="entry name" value="acidPPc"/>
    <property type="match status" value="1"/>
</dbReference>
<protein>
    <submittedName>
        <fullName evidence="2">Phosphatase PAP2 family protein</fullName>
    </submittedName>
</protein>
<dbReference type="RefSeq" id="WP_231440481.1">
    <property type="nucleotide sequence ID" value="NZ_JAJOMB010000004.1"/>
</dbReference>
<dbReference type="InterPro" id="IPR000326">
    <property type="entry name" value="PAP2/HPO"/>
</dbReference>
<dbReference type="Proteomes" id="UP001138997">
    <property type="component" value="Unassembled WGS sequence"/>
</dbReference>